<reference evidence="1 2" key="1">
    <citation type="journal article" date="2015" name="Int. J. Syst. Evol. Microbiol.">
        <title>Roseomonas oryzae sp. nov., isolated from paddy rhizosphere soil.</title>
        <authorList>
            <person name="Ramaprasad E.V."/>
            <person name="Sasikala Ch."/>
            <person name="Ramana Ch.V."/>
        </authorList>
    </citation>
    <scope>NUCLEOTIDE SEQUENCE [LARGE SCALE GENOMIC DNA]</scope>
    <source>
        <strain evidence="1 2">KCTC 42542</strain>
    </source>
</reference>
<dbReference type="OrthoDB" id="7272987at2"/>
<evidence type="ECO:0000313" key="2">
    <source>
        <dbReference type="Proteomes" id="UP000322110"/>
    </source>
</evidence>
<protein>
    <submittedName>
        <fullName evidence="1">Uncharacterized protein</fullName>
    </submittedName>
</protein>
<gene>
    <name evidence="1" type="ORF">F0Q34_10350</name>
</gene>
<dbReference type="EMBL" id="VUKA01000004">
    <property type="protein sequence ID" value="KAA2213038.1"/>
    <property type="molecule type" value="Genomic_DNA"/>
</dbReference>
<keyword evidence="2" id="KW-1185">Reference proteome</keyword>
<comment type="caution">
    <text evidence="1">The sequence shown here is derived from an EMBL/GenBank/DDBJ whole genome shotgun (WGS) entry which is preliminary data.</text>
</comment>
<accession>A0A5B2TGK2</accession>
<dbReference type="AlphaFoldDB" id="A0A5B2TGK2"/>
<sequence>MARPVANFSDALGGIDQSMLDSVSELDDVRRMTSGAYLKIGALHGVTVEIEAPLEATGDVPSLVRQGLVIRCLLPKAIPLPALSESLQGGEAGRLIRTILSGHRLELTAEGGRGVLTRGAEQARNRLHHHLFELAAAAFAPFPVIATPALSGLEAAAV</sequence>
<organism evidence="1 2">
    <name type="scientific">Teichococcus oryzae</name>
    <dbReference type="NCBI Taxonomy" id="1608942"/>
    <lineage>
        <taxon>Bacteria</taxon>
        <taxon>Pseudomonadati</taxon>
        <taxon>Pseudomonadota</taxon>
        <taxon>Alphaproteobacteria</taxon>
        <taxon>Acetobacterales</taxon>
        <taxon>Roseomonadaceae</taxon>
        <taxon>Roseomonas</taxon>
    </lineage>
</organism>
<evidence type="ECO:0000313" key="1">
    <source>
        <dbReference type="EMBL" id="KAA2213038.1"/>
    </source>
</evidence>
<proteinExistence type="predicted"/>
<name>A0A5B2TGK2_9PROT</name>
<dbReference type="RefSeq" id="WP_149812151.1">
    <property type="nucleotide sequence ID" value="NZ_VUKA01000004.1"/>
</dbReference>
<dbReference type="Proteomes" id="UP000322110">
    <property type="component" value="Unassembled WGS sequence"/>
</dbReference>